<protein>
    <recommendedName>
        <fullName evidence="10">Ankyrin repeat domain-containing protein</fullName>
    </recommendedName>
</protein>
<dbReference type="GO" id="GO:0002091">
    <property type="term" value="P:negative regulation of receptor internalization"/>
    <property type="evidence" value="ECO:0007669"/>
    <property type="project" value="UniProtKB-ARBA"/>
</dbReference>
<evidence type="ECO:0000256" key="1">
    <source>
        <dbReference type="ARBA" id="ARBA00004177"/>
    </source>
</evidence>
<proteinExistence type="predicted"/>
<dbReference type="PANTHER" id="PTHR12447">
    <property type="entry name" value="ANKYRIN REPEAT DOMAIN-CONTAINING PROTEIN 13"/>
    <property type="match status" value="1"/>
</dbReference>
<evidence type="ECO:0000256" key="6">
    <source>
        <dbReference type="ARBA" id="ARBA00023136"/>
    </source>
</evidence>
<evidence type="ECO:0000259" key="10">
    <source>
        <dbReference type="Pfam" id="PF11904"/>
    </source>
</evidence>
<dbReference type="EMBL" id="JBCEZU010000221">
    <property type="protein sequence ID" value="KAK9522740.1"/>
    <property type="molecule type" value="Genomic_DNA"/>
</dbReference>
<dbReference type="SMART" id="SM00248">
    <property type="entry name" value="ANK"/>
    <property type="match status" value="2"/>
</dbReference>
<keyword evidence="8" id="KW-0040">ANK repeat</keyword>
<gene>
    <name evidence="11" type="ORF">VZT92_019186</name>
</gene>
<comment type="subcellular location">
    <subcellularLocation>
        <location evidence="2">Cell membrane</location>
    </subcellularLocation>
    <subcellularLocation>
        <location evidence="1">Endosome</location>
    </subcellularLocation>
</comment>
<feature type="compositionally biased region" description="Low complexity" evidence="9">
    <location>
        <begin position="551"/>
        <end position="563"/>
    </location>
</feature>
<evidence type="ECO:0000256" key="7">
    <source>
        <dbReference type="ARBA" id="ARBA00024956"/>
    </source>
</evidence>
<accession>A0AAW1EJP4</accession>
<keyword evidence="4" id="KW-0677">Repeat</keyword>
<keyword evidence="12" id="KW-1185">Reference proteome</keyword>
<sequence>MSTANVSEDIRGKFPLHSAVWGNDYRTLEEQVTLPQNEIEAVDPRGRTPLHLAVSLGHLESARVLLRHGAEVTKENCMNWTVLQEAVSTGDPEMVQLVLQRRDYLKASTALGGVPELLSKIRESPDFYMEMKWEFTSWIPLLSRVCPSDVCRIWKSGASLRVDATLLGFENMTWIRGCRSYIFRGDDSCAELIEVNHDDKVVETERFNISQEIEDVTLESMQPAEQEVAKRLTTPIVNTYLDTKDIAFERNKSGMWGWRADKTEMVNGFEAKVFSVNNVNVVIRTRTEHLTDEEKVRIKSERNILESLLGTVEQHISAQGDLTLEYATATNPTAITPEEYFDPDFDLENRDIGRPIELSIRTQKFKGTLWMSEEHPLSLVEQVTPIIDLMARTSSHFARLRDFVTLKFPPGFPVKLEIPLFHVLNARITFDNVNKCSTEEQANTTPAATPTSSGEEEEAAAALPQFQVCPSVFEVPVRYHRRGGSRHTPVSNNEEELLQYAIHQSLLESRTAPGQEGILDHGDGEFTDVMPSSQSDGSIPEGVLVEFGDTPSPVSSPSASSPESELRLAMELSARAQEEEDRMRKQEEEELEMILQLSLTEK</sequence>
<feature type="domain" description="Ankyrin repeat" evidence="10">
    <location>
        <begin position="161"/>
        <end position="479"/>
    </location>
</feature>
<dbReference type="GO" id="GO:0005768">
    <property type="term" value="C:endosome"/>
    <property type="evidence" value="ECO:0007669"/>
    <property type="project" value="UniProtKB-SubCell"/>
</dbReference>
<keyword evidence="6" id="KW-0472">Membrane</keyword>
<dbReference type="PROSITE" id="PS50297">
    <property type="entry name" value="ANK_REP_REGION"/>
    <property type="match status" value="1"/>
</dbReference>
<evidence type="ECO:0000256" key="9">
    <source>
        <dbReference type="SAM" id="MobiDB-lite"/>
    </source>
</evidence>
<dbReference type="PROSITE" id="PS50088">
    <property type="entry name" value="ANK_REPEAT"/>
    <property type="match status" value="1"/>
</dbReference>
<dbReference type="InterPro" id="IPR036770">
    <property type="entry name" value="Ankyrin_rpt-contain_sf"/>
</dbReference>
<evidence type="ECO:0000256" key="4">
    <source>
        <dbReference type="ARBA" id="ARBA00022737"/>
    </source>
</evidence>
<evidence type="ECO:0000256" key="3">
    <source>
        <dbReference type="ARBA" id="ARBA00022475"/>
    </source>
</evidence>
<dbReference type="Proteomes" id="UP001488805">
    <property type="component" value="Unassembled WGS sequence"/>
</dbReference>
<feature type="region of interest" description="Disordered" evidence="9">
    <location>
        <begin position="438"/>
        <end position="461"/>
    </location>
</feature>
<dbReference type="FunFam" id="1.25.40.20:FF:000057">
    <property type="entry name" value="Ankyrin repeat domain-containing protein 13B"/>
    <property type="match status" value="1"/>
</dbReference>
<reference evidence="11 12" key="1">
    <citation type="journal article" date="2024" name="Genome Biol. Evol.">
        <title>Chromosome-level genome assembly of the viviparous eelpout Zoarces viviparus.</title>
        <authorList>
            <person name="Fuhrmann N."/>
            <person name="Brasseur M.V."/>
            <person name="Bakowski C.E."/>
            <person name="Podsiadlowski L."/>
            <person name="Prost S."/>
            <person name="Krehenwinkel H."/>
            <person name="Mayer C."/>
        </authorList>
    </citation>
    <scope>NUCLEOTIDE SEQUENCE [LARGE SCALE GENOMIC DNA]</scope>
    <source>
        <strain evidence="11">NO-MEL_2022_Ind0_liver</strain>
    </source>
</reference>
<feature type="region of interest" description="Disordered" evidence="9">
    <location>
        <begin position="514"/>
        <end position="589"/>
    </location>
</feature>
<evidence type="ECO:0000313" key="12">
    <source>
        <dbReference type="Proteomes" id="UP001488805"/>
    </source>
</evidence>
<dbReference type="GO" id="GO:0005886">
    <property type="term" value="C:plasma membrane"/>
    <property type="evidence" value="ECO:0007669"/>
    <property type="project" value="UniProtKB-SubCell"/>
</dbReference>
<dbReference type="Gene3D" id="1.25.40.20">
    <property type="entry name" value="Ankyrin repeat-containing domain"/>
    <property type="match status" value="1"/>
</dbReference>
<dbReference type="InterPro" id="IPR055285">
    <property type="entry name" value="ANKRD13_C"/>
</dbReference>
<feature type="repeat" description="ANK" evidence="8">
    <location>
        <begin position="45"/>
        <end position="77"/>
    </location>
</feature>
<comment type="caution">
    <text evidence="11">The sequence shown here is derived from an EMBL/GenBank/DDBJ whole genome shotgun (WGS) entry which is preliminary data.</text>
</comment>
<evidence type="ECO:0000256" key="8">
    <source>
        <dbReference type="PROSITE-ProRule" id="PRU00023"/>
    </source>
</evidence>
<feature type="compositionally biased region" description="Low complexity" evidence="9">
    <location>
        <begin position="444"/>
        <end position="453"/>
    </location>
</feature>
<name>A0AAW1EJP4_ZOAVI</name>
<dbReference type="Pfam" id="PF11904">
    <property type="entry name" value="ANKRD13_C"/>
    <property type="match status" value="1"/>
</dbReference>
<evidence type="ECO:0000256" key="2">
    <source>
        <dbReference type="ARBA" id="ARBA00004236"/>
    </source>
</evidence>
<dbReference type="SUPFAM" id="SSF48403">
    <property type="entry name" value="Ankyrin repeat"/>
    <property type="match status" value="1"/>
</dbReference>
<comment type="function">
    <text evidence="7">Ubiquitin-binding protein that specifically recognizes and binds 'Lys-63'-linked ubiquitin. Does not bind 'Lys-48'-linked ubiquitin. Positively regulates the internalization of ligand-activated EGFR by binding to the Ub moiety of ubiquitinated EGFR at the cell membrane.</text>
</comment>
<keyword evidence="3" id="KW-1003">Cell membrane</keyword>
<dbReference type="GO" id="GO:0140036">
    <property type="term" value="F:ubiquitin-modified protein reader activity"/>
    <property type="evidence" value="ECO:0007669"/>
    <property type="project" value="UniProtKB-ARBA"/>
</dbReference>
<dbReference type="InterPro" id="IPR021832">
    <property type="entry name" value="ANKRD13"/>
</dbReference>
<dbReference type="InterPro" id="IPR002110">
    <property type="entry name" value="Ankyrin_rpt"/>
</dbReference>
<dbReference type="PANTHER" id="PTHR12447:SF4">
    <property type="entry name" value="ANKYRIN REPEAT DOMAIN-CONTAINING PROTEIN 13A"/>
    <property type="match status" value="1"/>
</dbReference>
<dbReference type="AlphaFoldDB" id="A0AAW1EJP4"/>
<organism evidence="11 12">
    <name type="scientific">Zoarces viviparus</name>
    <name type="common">Viviparous eelpout</name>
    <name type="synonym">Blennius viviparus</name>
    <dbReference type="NCBI Taxonomy" id="48416"/>
    <lineage>
        <taxon>Eukaryota</taxon>
        <taxon>Metazoa</taxon>
        <taxon>Chordata</taxon>
        <taxon>Craniata</taxon>
        <taxon>Vertebrata</taxon>
        <taxon>Euteleostomi</taxon>
        <taxon>Actinopterygii</taxon>
        <taxon>Neopterygii</taxon>
        <taxon>Teleostei</taxon>
        <taxon>Neoteleostei</taxon>
        <taxon>Acanthomorphata</taxon>
        <taxon>Eupercaria</taxon>
        <taxon>Perciformes</taxon>
        <taxon>Cottioidei</taxon>
        <taxon>Zoarcales</taxon>
        <taxon>Zoarcidae</taxon>
        <taxon>Zoarcinae</taxon>
        <taxon>Zoarces</taxon>
    </lineage>
</organism>
<evidence type="ECO:0000256" key="5">
    <source>
        <dbReference type="ARBA" id="ARBA00022753"/>
    </source>
</evidence>
<dbReference type="GO" id="GO:0048471">
    <property type="term" value="C:perinuclear region of cytoplasm"/>
    <property type="evidence" value="ECO:0007669"/>
    <property type="project" value="UniProtKB-ARBA"/>
</dbReference>
<dbReference type="Pfam" id="PF12796">
    <property type="entry name" value="Ank_2"/>
    <property type="match status" value="1"/>
</dbReference>
<evidence type="ECO:0000313" key="11">
    <source>
        <dbReference type="EMBL" id="KAK9522740.1"/>
    </source>
</evidence>
<keyword evidence="5" id="KW-0967">Endosome</keyword>